<dbReference type="SUPFAM" id="SSF52540">
    <property type="entry name" value="P-loop containing nucleoside triphosphate hydrolases"/>
    <property type="match status" value="1"/>
</dbReference>
<dbReference type="GO" id="GO:0022857">
    <property type="term" value="F:transmembrane transporter activity"/>
    <property type="evidence" value="ECO:0007669"/>
    <property type="project" value="UniProtKB-ARBA"/>
</dbReference>
<proteinExistence type="inferred from homology"/>
<keyword evidence="3" id="KW-0547">Nucleotide-binding</keyword>
<dbReference type="InterPro" id="IPR027417">
    <property type="entry name" value="P-loop_NTPase"/>
</dbReference>
<keyword evidence="2" id="KW-0813">Transport</keyword>
<comment type="caution">
    <text evidence="6">The sequence shown here is derived from an EMBL/GenBank/DDBJ whole genome shotgun (WGS) entry which is preliminary data.</text>
</comment>
<dbReference type="PANTHER" id="PTHR42798:SF7">
    <property type="entry name" value="ALPHA-D-RIBOSE 1-METHYLPHOSPHONATE 5-TRIPHOSPHATE SYNTHASE SUBUNIT PHNL"/>
    <property type="match status" value="1"/>
</dbReference>
<dbReference type="GO" id="GO:0016887">
    <property type="term" value="F:ATP hydrolysis activity"/>
    <property type="evidence" value="ECO:0007669"/>
    <property type="project" value="InterPro"/>
</dbReference>
<name>A0A7V3ZYG6_UNCW3</name>
<dbReference type="InterPro" id="IPR003439">
    <property type="entry name" value="ABC_transporter-like_ATP-bd"/>
</dbReference>
<dbReference type="GO" id="GO:0005524">
    <property type="term" value="F:ATP binding"/>
    <property type="evidence" value="ECO:0007669"/>
    <property type="project" value="UniProtKB-KW"/>
</dbReference>
<dbReference type="Pfam" id="PF00005">
    <property type="entry name" value="ABC_tran"/>
    <property type="match status" value="1"/>
</dbReference>
<dbReference type="CDD" id="cd03255">
    <property type="entry name" value="ABC_MJ0796_LolCDE_FtsE"/>
    <property type="match status" value="1"/>
</dbReference>
<dbReference type="PANTHER" id="PTHR42798">
    <property type="entry name" value="LIPOPROTEIN-RELEASING SYSTEM ATP-BINDING PROTEIN LOLD"/>
    <property type="match status" value="1"/>
</dbReference>
<gene>
    <name evidence="6" type="ORF">ENU66_05205</name>
</gene>
<dbReference type="SMART" id="SM00382">
    <property type="entry name" value="AAA"/>
    <property type="match status" value="1"/>
</dbReference>
<protein>
    <submittedName>
        <fullName evidence="6">ABC transporter ATP-binding protein</fullName>
    </submittedName>
</protein>
<comment type="similarity">
    <text evidence="1">Belongs to the ABC transporter superfamily.</text>
</comment>
<evidence type="ECO:0000256" key="4">
    <source>
        <dbReference type="ARBA" id="ARBA00022840"/>
    </source>
</evidence>
<dbReference type="InterPro" id="IPR003593">
    <property type="entry name" value="AAA+_ATPase"/>
</dbReference>
<keyword evidence="4 6" id="KW-0067">ATP-binding</keyword>
<dbReference type="GO" id="GO:0098796">
    <property type="term" value="C:membrane protein complex"/>
    <property type="evidence" value="ECO:0007669"/>
    <property type="project" value="UniProtKB-ARBA"/>
</dbReference>
<sequence length="226" mass="25221">MSEFTLILENIHKSYKTPVETIRVLKGTNLKVAKGEKVIITGPSGSGKSTLLHIAGLLDTPDEGFVYLNGQKVEKNSDAELSELRAKHIGFVFQFHHLLPDFSILDNVALPLIIRGEKPRNARKKALEVLEKLNIINIHYKRPSEVSGGEQQRTAIARAIIGNPDLLLLDEPTGNLDRQNTIELMEILKRLNEELGITIVMVTHNLNLISYFKNHYTLSDGALIKG</sequence>
<feature type="domain" description="ABC transporter" evidence="5">
    <location>
        <begin position="6"/>
        <end position="226"/>
    </location>
</feature>
<reference evidence="6" key="1">
    <citation type="journal article" date="2020" name="mSystems">
        <title>Genome- and Community-Level Interaction Insights into Carbon Utilization and Element Cycling Functions of Hydrothermarchaeota in Hydrothermal Sediment.</title>
        <authorList>
            <person name="Zhou Z."/>
            <person name="Liu Y."/>
            <person name="Xu W."/>
            <person name="Pan J."/>
            <person name="Luo Z.H."/>
            <person name="Li M."/>
        </authorList>
    </citation>
    <scope>NUCLEOTIDE SEQUENCE [LARGE SCALE GENOMIC DNA]</scope>
    <source>
        <strain evidence="6">SpSt-69</strain>
    </source>
</reference>
<evidence type="ECO:0000256" key="3">
    <source>
        <dbReference type="ARBA" id="ARBA00022741"/>
    </source>
</evidence>
<dbReference type="AlphaFoldDB" id="A0A7V3ZYG6"/>
<dbReference type="Gene3D" id="3.40.50.300">
    <property type="entry name" value="P-loop containing nucleotide triphosphate hydrolases"/>
    <property type="match status" value="1"/>
</dbReference>
<organism evidence="6">
    <name type="scientific">candidate division WOR-3 bacterium</name>
    <dbReference type="NCBI Taxonomy" id="2052148"/>
    <lineage>
        <taxon>Bacteria</taxon>
        <taxon>Bacteria division WOR-3</taxon>
    </lineage>
</organism>
<evidence type="ECO:0000256" key="2">
    <source>
        <dbReference type="ARBA" id="ARBA00022448"/>
    </source>
</evidence>
<accession>A0A7V3ZYG6</accession>
<evidence type="ECO:0000259" key="5">
    <source>
        <dbReference type="PROSITE" id="PS50893"/>
    </source>
</evidence>
<dbReference type="FunFam" id="3.40.50.300:FF:000032">
    <property type="entry name" value="Export ABC transporter ATP-binding protein"/>
    <property type="match status" value="1"/>
</dbReference>
<dbReference type="InterPro" id="IPR017911">
    <property type="entry name" value="MacB-like_ATP-bd"/>
</dbReference>
<evidence type="ECO:0000256" key="1">
    <source>
        <dbReference type="ARBA" id="ARBA00005417"/>
    </source>
</evidence>
<dbReference type="EMBL" id="DTDJ01000033">
    <property type="protein sequence ID" value="HGL17705.1"/>
    <property type="molecule type" value="Genomic_DNA"/>
</dbReference>
<dbReference type="PROSITE" id="PS50893">
    <property type="entry name" value="ABC_TRANSPORTER_2"/>
    <property type="match status" value="1"/>
</dbReference>
<evidence type="ECO:0000313" key="6">
    <source>
        <dbReference type="EMBL" id="HGL17705.1"/>
    </source>
</evidence>